<comment type="subcellular location">
    <subcellularLocation>
        <location evidence="1">Cell membrane</location>
    </subcellularLocation>
</comment>
<organism evidence="8 9">
    <name type="scientific">Propionispora vibrioides</name>
    <dbReference type="NCBI Taxonomy" id="112903"/>
    <lineage>
        <taxon>Bacteria</taxon>
        <taxon>Bacillati</taxon>
        <taxon>Bacillota</taxon>
        <taxon>Negativicutes</taxon>
        <taxon>Selenomonadales</taxon>
        <taxon>Sporomusaceae</taxon>
        <taxon>Propionispora</taxon>
    </lineage>
</organism>
<protein>
    <submittedName>
        <fullName evidence="8">Cobalt/nickel transport protein</fullName>
    </submittedName>
</protein>
<gene>
    <name evidence="8" type="ORF">SAMN04490178_13141</name>
</gene>
<dbReference type="InterPro" id="IPR025937">
    <property type="entry name" value="PDGLE_dom"/>
</dbReference>
<feature type="domain" description="PDGLE" evidence="7">
    <location>
        <begin position="6"/>
        <end position="95"/>
    </location>
</feature>
<dbReference type="Pfam" id="PF13190">
    <property type="entry name" value="PDGLE"/>
    <property type="match status" value="1"/>
</dbReference>
<keyword evidence="3 6" id="KW-0812">Transmembrane</keyword>
<evidence type="ECO:0000256" key="4">
    <source>
        <dbReference type="ARBA" id="ARBA00022989"/>
    </source>
</evidence>
<dbReference type="Proteomes" id="UP000198847">
    <property type="component" value="Unassembled WGS sequence"/>
</dbReference>
<keyword evidence="2" id="KW-1003">Cell membrane</keyword>
<keyword evidence="9" id="KW-1185">Reference proteome</keyword>
<feature type="transmembrane region" description="Helical" evidence="6">
    <location>
        <begin position="73"/>
        <end position="95"/>
    </location>
</feature>
<proteinExistence type="predicted"/>
<dbReference type="AlphaFoldDB" id="A0A1H8XWG3"/>
<evidence type="ECO:0000256" key="1">
    <source>
        <dbReference type="ARBA" id="ARBA00004236"/>
    </source>
</evidence>
<evidence type="ECO:0000313" key="9">
    <source>
        <dbReference type="Proteomes" id="UP000198847"/>
    </source>
</evidence>
<dbReference type="GO" id="GO:0005886">
    <property type="term" value="C:plasma membrane"/>
    <property type="evidence" value="ECO:0007669"/>
    <property type="project" value="UniProtKB-SubCell"/>
</dbReference>
<evidence type="ECO:0000256" key="6">
    <source>
        <dbReference type="SAM" id="Phobius"/>
    </source>
</evidence>
<dbReference type="STRING" id="112903.SAMN04490178_13141"/>
<dbReference type="OrthoDB" id="9812055at2"/>
<sequence>MAKRYIWFLVAMMLLTPLGMLAEGTAWGEWGGEELQAVLGYVPQGVAKVGGLWNAWLPDYSLEALGTGTAGGIAGYLLSAIIGSLLSYCIVLLLVKPLVQQSKDRRKV</sequence>
<keyword evidence="4 6" id="KW-1133">Transmembrane helix</keyword>
<evidence type="ECO:0000259" key="7">
    <source>
        <dbReference type="Pfam" id="PF13190"/>
    </source>
</evidence>
<dbReference type="EMBL" id="FODY01000031">
    <property type="protein sequence ID" value="SEP44093.1"/>
    <property type="molecule type" value="Genomic_DNA"/>
</dbReference>
<evidence type="ECO:0000256" key="3">
    <source>
        <dbReference type="ARBA" id="ARBA00022692"/>
    </source>
</evidence>
<keyword evidence="5 6" id="KW-0472">Membrane</keyword>
<evidence type="ECO:0000256" key="2">
    <source>
        <dbReference type="ARBA" id="ARBA00022475"/>
    </source>
</evidence>
<name>A0A1H8XWG3_9FIRM</name>
<evidence type="ECO:0000313" key="8">
    <source>
        <dbReference type="EMBL" id="SEP44093.1"/>
    </source>
</evidence>
<accession>A0A1H8XWG3</accession>
<dbReference type="RefSeq" id="WP_091751299.1">
    <property type="nucleotide sequence ID" value="NZ_FODY01000031.1"/>
</dbReference>
<evidence type="ECO:0000256" key="5">
    <source>
        <dbReference type="ARBA" id="ARBA00023136"/>
    </source>
</evidence>
<reference evidence="8 9" key="1">
    <citation type="submission" date="2016-10" db="EMBL/GenBank/DDBJ databases">
        <authorList>
            <person name="de Groot N.N."/>
        </authorList>
    </citation>
    <scope>NUCLEOTIDE SEQUENCE [LARGE SCALE GENOMIC DNA]</scope>
    <source>
        <strain evidence="8 9">DSM 13305</strain>
    </source>
</reference>